<evidence type="ECO:0000313" key="2">
    <source>
        <dbReference type="Proteomes" id="UP000252519"/>
    </source>
</evidence>
<evidence type="ECO:0008006" key="3">
    <source>
        <dbReference type="Google" id="ProtNLM"/>
    </source>
</evidence>
<dbReference type="GO" id="GO:0003676">
    <property type="term" value="F:nucleic acid binding"/>
    <property type="evidence" value="ECO:0007669"/>
    <property type="project" value="InterPro"/>
</dbReference>
<keyword evidence="2" id="KW-1185">Reference proteome</keyword>
<organism evidence="1 2">
    <name type="scientific">Ancylostoma caninum</name>
    <name type="common">Dog hookworm</name>
    <dbReference type="NCBI Taxonomy" id="29170"/>
    <lineage>
        <taxon>Eukaryota</taxon>
        <taxon>Metazoa</taxon>
        <taxon>Ecdysozoa</taxon>
        <taxon>Nematoda</taxon>
        <taxon>Chromadorea</taxon>
        <taxon>Rhabditida</taxon>
        <taxon>Rhabditina</taxon>
        <taxon>Rhabditomorpha</taxon>
        <taxon>Strongyloidea</taxon>
        <taxon>Ancylostomatidae</taxon>
        <taxon>Ancylostomatinae</taxon>
        <taxon>Ancylostoma</taxon>
    </lineage>
</organism>
<name>A0A368FQ05_ANCCA</name>
<accession>A0A368FQ05</accession>
<gene>
    <name evidence="1" type="ORF">ANCCAN_19840</name>
</gene>
<protein>
    <recommendedName>
        <fullName evidence="3">Tc1-like transposase DDE domain-containing protein</fullName>
    </recommendedName>
</protein>
<reference evidence="1 2" key="1">
    <citation type="submission" date="2014-10" db="EMBL/GenBank/DDBJ databases">
        <title>Draft genome of the hookworm Ancylostoma caninum.</title>
        <authorList>
            <person name="Mitreva M."/>
        </authorList>
    </citation>
    <scope>NUCLEOTIDE SEQUENCE [LARGE SCALE GENOMIC DNA]</scope>
    <source>
        <strain evidence="1 2">Baltimore</strain>
    </source>
</reference>
<sequence length="92" mass="10643">MVFAGITADGKTPLIFVPEGIKINSSNYLAILKDEFHPWAQRHFRGRHFVFQKDGARSHKAGIVQEWCRQNMPEFISFEEWPPNSPDLDPMD</sequence>
<dbReference type="InterPro" id="IPR036397">
    <property type="entry name" value="RNaseH_sf"/>
</dbReference>
<evidence type="ECO:0000313" key="1">
    <source>
        <dbReference type="EMBL" id="RCN34321.1"/>
    </source>
</evidence>
<dbReference type="AlphaFoldDB" id="A0A368FQ05"/>
<comment type="caution">
    <text evidence="1">The sequence shown here is derived from an EMBL/GenBank/DDBJ whole genome shotgun (WGS) entry which is preliminary data.</text>
</comment>
<dbReference type="Proteomes" id="UP000252519">
    <property type="component" value="Unassembled WGS sequence"/>
</dbReference>
<dbReference type="OrthoDB" id="7951431at2759"/>
<dbReference type="EMBL" id="JOJR01000797">
    <property type="protein sequence ID" value="RCN34321.1"/>
    <property type="molecule type" value="Genomic_DNA"/>
</dbReference>
<proteinExistence type="predicted"/>
<dbReference type="Gene3D" id="3.30.420.10">
    <property type="entry name" value="Ribonuclease H-like superfamily/Ribonuclease H"/>
    <property type="match status" value="1"/>
</dbReference>